<evidence type="ECO:0000313" key="2">
    <source>
        <dbReference type="Proteomes" id="UP000886501"/>
    </source>
</evidence>
<dbReference type="Proteomes" id="UP000886501">
    <property type="component" value="Unassembled WGS sequence"/>
</dbReference>
<accession>A0ACB6Z0L9</accession>
<reference evidence="1" key="1">
    <citation type="submission" date="2019-10" db="EMBL/GenBank/DDBJ databases">
        <authorList>
            <consortium name="DOE Joint Genome Institute"/>
            <person name="Kuo A."/>
            <person name="Miyauchi S."/>
            <person name="Kiss E."/>
            <person name="Drula E."/>
            <person name="Kohler A."/>
            <person name="Sanchez-Garcia M."/>
            <person name="Andreopoulos B."/>
            <person name="Barry K.W."/>
            <person name="Bonito G."/>
            <person name="Buee M."/>
            <person name="Carver A."/>
            <person name="Chen C."/>
            <person name="Cichocki N."/>
            <person name="Clum A."/>
            <person name="Culley D."/>
            <person name="Crous P.W."/>
            <person name="Fauchery L."/>
            <person name="Girlanda M."/>
            <person name="Hayes R."/>
            <person name="Keri Z."/>
            <person name="Labutti K."/>
            <person name="Lipzen A."/>
            <person name="Lombard V."/>
            <person name="Magnuson J."/>
            <person name="Maillard F."/>
            <person name="Morin E."/>
            <person name="Murat C."/>
            <person name="Nolan M."/>
            <person name="Ohm R."/>
            <person name="Pangilinan J."/>
            <person name="Pereira M."/>
            <person name="Perotto S."/>
            <person name="Peter M."/>
            <person name="Riley R."/>
            <person name="Sitrit Y."/>
            <person name="Stielow B."/>
            <person name="Szollosi G."/>
            <person name="Zifcakova L."/>
            <person name="Stursova M."/>
            <person name="Spatafora J.W."/>
            <person name="Tedersoo L."/>
            <person name="Vaario L.-M."/>
            <person name="Yamada A."/>
            <person name="Yan M."/>
            <person name="Wang P."/>
            <person name="Xu J."/>
            <person name="Bruns T."/>
            <person name="Baldrian P."/>
            <person name="Vilgalys R."/>
            <person name="Henrissat B."/>
            <person name="Grigoriev I.V."/>
            <person name="Hibbett D."/>
            <person name="Nagy L.G."/>
            <person name="Martin F.M."/>
        </authorList>
    </citation>
    <scope>NUCLEOTIDE SEQUENCE</scope>
    <source>
        <strain evidence="1">P2</strain>
    </source>
</reference>
<proteinExistence type="predicted"/>
<name>A0ACB6Z0L9_THEGA</name>
<reference evidence="1" key="2">
    <citation type="journal article" date="2020" name="Nat. Commun.">
        <title>Large-scale genome sequencing of mycorrhizal fungi provides insights into the early evolution of symbiotic traits.</title>
        <authorList>
            <person name="Miyauchi S."/>
            <person name="Kiss E."/>
            <person name="Kuo A."/>
            <person name="Drula E."/>
            <person name="Kohler A."/>
            <person name="Sanchez-Garcia M."/>
            <person name="Morin E."/>
            <person name="Andreopoulos B."/>
            <person name="Barry K.W."/>
            <person name="Bonito G."/>
            <person name="Buee M."/>
            <person name="Carver A."/>
            <person name="Chen C."/>
            <person name="Cichocki N."/>
            <person name="Clum A."/>
            <person name="Culley D."/>
            <person name="Crous P.W."/>
            <person name="Fauchery L."/>
            <person name="Girlanda M."/>
            <person name="Hayes R.D."/>
            <person name="Keri Z."/>
            <person name="LaButti K."/>
            <person name="Lipzen A."/>
            <person name="Lombard V."/>
            <person name="Magnuson J."/>
            <person name="Maillard F."/>
            <person name="Murat C."/>
            <person name="Nolan M."/>
            <person name="Ohm R.A."/>
            <person name="Pangilinan J."/>
            <person name="Pereira M.F."/>
            <person name="Perotto S."/>
            <person name="Peter M."/>
            <person name="Pfister S."/>
            <person name="Riley R."/>
            <person name="Sitrit Y."/>
            <person name="Stielow J.B."/>
            <person name="Szollosi G."/>
            <person name="Zifcakova L."/>
            <person name="Stursova M."/>
            <person name="Spatafora J.W."/>
            <person name="Tedersoo L."/>
            <person name="Vaario L.M."/>
            <person name="Yamada A."/>
            <person name="Yan M."/>
            <person name="Wang P."/>
            <person name="Xu J."/>
            <person name="Bruns T."/>
            <person name="Baldrian P."/>
            <person name="Vilgalys R."/>
            <person name="Dunand C."/>
            <person name="Henrissat B."/>
            <person name="Grigoriev I.V."/>
            <person name="Hibbett D."/>
            <person name="Nagy L.G."/>
            <person name="Martin F.M."/>
        </authorList>
    </citation>
    <scope>NUCLEOTIDE SEQUENCE</scope>
    <source>
        <strain evidence="1">P2</strain>
    </source>
</reference>
<dbReference type="EMBL" id="MU118294">
    <property type="protein sequence ID" value="KAF9643049.1"/>
    <property type="molecule type" value="Genomic_DNA"/>
</dbReference>
<evidence type="ECO:0000313" key="1">
    <source>
        <dbReference type="EMBL" id="KAF9643049.1"/>
    </source>
</evidence>
<organism evidence="1 2">
    <name type="scientific">Thelephora ganbajun</name>
    <name type="common">Ganba fungus</name>
    <dbReference type="NCBI Taxonomy" id="370292"/>
    <lineage>
        <taxon>Eukaryota</taxon>
        <taxon>Fungi</taxon>
        <taxon>Dikarya</taxon>
        <taxon>Basidiomycota</taxon>
        <taxon>Agaricomycotina</taxon>
        <taxon>Agaricomycetes</taxon>
        <taxon>Thelephorales</taxon>
        <taxon>Thelephoraceae</taxon>
        <taxon>Thelephora</taxon>
    </lineage>
</organism>
<gene>
    <name evidence="1" type="ORF">BDM02DRAFT_3192275</name>
</gene>
<comment type="caution">
    <text evidence="1">The sequence shown here is derived from an EMBL/GenBank/DDBJ whole genome shotgun (WGS) entry which is preliminary data.</text>
</comment>
<protein>
    <submittedName>
        <fullName evidence="1">Uncharacterized protein</fullName>
    </submittedName>
</protein>
<keyword evidence="2" id="KW-1185">Reference proteome</keyword>
<sequence>MPGGNILQYTQKDPNVGWLMLNSAAASRIFMINVFRTISSLRIQITQDGWAYLGDLGVLGGFDDLSFTRFKLGTACHITLEQANLLKSSPSNKSDVYSLGMPSSMVLTGVLSHDYNSVRGYYSLKLRIRSGKQPPRPMNPSSTQWLQGSVWGMITTCWSEKPNQ</sequence>